<dbReference type="OrthoDB" id="8558970at2"/>
<evidence type="ECO:0000313" key="3">
    <source>
        <dbReference type="Proteomes" id="UP000321548"/>
    </source>
</evidence>
<keyword evidence="3" id="KW-1185">Reference proteome</keyword>
<gene>
    <name evidence="2" type="ORF">FHP08_11850</name>
</gene>
<dbReference type="PROSITE" id="PS51787">
    <property type="entry name" value="LON_N"/>
    <property type="match status" value="1"/>
</dbReference>
<evidence type="ECO:0000259" key="1">
    <source>
        <dbReference type="PROSITE" id="PS51787"/>
    </source>
</evidence>
<sequence length="214" mass="23755">MDRTSEIRGSTASTPAELAIFPLNTVLFPGGVLPLRIFEARYMDMARDCMAAQVPFGVCLITAGGEVGEPAEHEAVGCEARIVDWDMQQLGLLQVRTIGGRRFRVSTRRVQPDGLVRAATEPIPDDPDLPIPGELAVCASLVGRLIEDLVEKEIDPMKKMIEPPYRLDSATWVGNRLCEFLPISPKARQRLMALDDPLTRLSVIHQYLQQHRVV</sequence>
<dbReference type="Pfam" id="PF02190">
    <property type="entry name" value="LON_substr_bdg"/>
    <property type="match status" value="1"/>
</dbReference>
<protein>
    <recommendedName>
        <fullName evidence="1">Lon N-terminal domain-containing protein</fullName>
    </recommendedName>
</protein>
<organism evidence="2 3">
    <name type="scientific">Zeimonas arvi</name>
    <dbReference type="NCBI Taxonomy" id="2498847"/>
    <lineage>
        <taxon>Bacteria</taxon>
        <taxon>Pseudomonadati</taxon>
        <taxon>Pseudomonadota</taxon>
        <taxon>Betaproteobacteria</taxon>
        <taxon>Burkholderiales</taxon>
        <taxon>Burkholderiaceae</taxon>
        <taxon>Zeimonas</taxon>
    </lineage>
</organism>
<accession>A0A5C8NWD9</accession>
<dbReference type="AlphaFoldDB" id="A0A5C8NWD9"/>
<dbReference type="PANTHER" id="PTHR46732">
    <property type="entry name" value="ATP-DEPENDENT PROTEASE LA (LON) DOMAIN PROTEIN"/>
    <property type="match status" value="1"/>
</dbReference>
<dbReference type="RefSeq" id="WP_147704658.1">
    <property type="nucleotide sequence ID" value="NZ_VDUY01000004.1"/>
</dbReference>
<dbReference type="Gene3D" id="2.30.130.40">
    <property type="entry name" value="LON domain-like"/>
    <property type="match status" value="1"/>
</dbReference>
<feature type="domain" description="Lon N-terminal" evidence="1">
    <location>
        <begin position="15"/>
        <end position="212"/>
    </location>
</feature>
<dbReference type="InterPro" id="IPR003111">
    <property type="entry name" value="Lon_prtase_N"/>
</dbReference>
<dbReference type="Proteomes" id="UP000321548">
    <property type="component" value="Unassembled WGS sequence"/>
</dbReference>
<dbReference type="Gene3D" id="1.10.4060.10">
    <property type="entry name" value="BPP1347 like domain"/>
    <property type="match status" value="1"/>
</dbReference>
<evidence type="ECO:0000313" key="2">
    <source>
        <dbReference type="EMBL" id="TXL65463.1"/>
    </source>
</evidence>
<dbReference type="SMART" id="SM00464">
    <property type="entry name" value="LON"/>
    <property type="match status" value="1"/>
</dbReference>
<proteinExistence type="predicted"/>
<comment type="caution">
    <text evidence="2">The sequence shown here is derived from an EMBL/GenBank/DDBJ whole genome shotgun (WGS) entry which is preliminary data.</text>
</comment>
<dbReference type="InterPro" id="IPR015947">
    <property type="entry name" value="PUA-like_sf"/>
</dbReference>
<name>A0A5C8NWD9_9BURK</name>
<dbReference type="InterPro" id="IPR046336">
    <property type="entry name" value="Lon_prtase_N_sf"/>
</dbReference>
<dbReference type="EMBL" id="VDUY01000004">
    <property type="protein sequence ID" value="TXL65463.1"/>
    <property type="molecule type" value="Genomic_DNA"/>
</dbReference>
<dbReference type="SUPFAM" id="SSF88697">
    <property type="entry name" value="PUA domain-like"/>
    <property type="match status" value="1"/>
</dbReference>
<dbReference type="PANTHER" id="PTHR46732:SF8">
    <property type="entry name" value="ATP-DEPENDENT PROTEASE LA (LON) DOMAIN PROTEIN"/>
    <property type="match status" value="1"/>
</dbReference>
<reference evidence="2 3" key="1">
    <citation type="submission" date="2019-06" db="EMBL/GenBank/DDBJ databases">
        <title>Quisquiliibacterium sp. nov., isolated from a maize field.</title>
        <authorList>
            <person name="Lin S.-Y."/>
            <person name="Tsai C.-F."/>
            <person name="Young C.-C."/>
        </authorList>
    </citation>
    <scope>NUCLEOTIDE SEQUENCE [LARGE SCALE GENOMIC DNA]</scope>
    <source>
        <strain evidence="2 3">CC-CFT501</strain>
    </source>
</reference>